<dbReference type="PANTHER" id="PTHR16305">
    <property type="entry name" value="TESTICULAR SOLUBLE ADENYLYL CYCLASE"/>
    <property type="match status" value="1"/>
</dbReference>
<dbReference type="EMBL" id="JBCGDC010000014">
    <property type="protein sequence ID" value="MFB6392911.1"/>
    <property type="molecule type" value="Genomic_DNA"/>
</dbReference>
<name>A0ABV5CPH1_9ACTN</name>
<dbReference type="SUPFAM" id="SSF48452">
    <property type="entry name" value="TPR-like"/>
    <property type="match status" value="1"/>
</dbReference>
<dbReference type="SUPFAM" id="SSF52540">
    <property type="entry name" value="P-loop containing nucleoside triphosphate hydrolases"/>
    <property type="match status" value="1"/>
</dbReference>
<dbReference type="InterPro" id="IPR016032">
    <property type="entry name" value="Sig_transdc_resp-reg_C-effctor"/>
</dbReference>
<feature type="domain" description="HTH luxR-type" evidence="3">
    <location>
        <begin position="888"/>
        <end position="954"/>
    </location>
</feature>
<evidence type="ECO:0000313" key="4">
    <source>
        <dbReference type="EMBL" id="MFB6392911.1"/>
    </source>
</evidence>
<evidence type="ECO:0000256" key="1">
    <source>
        <dbReference type="ARBA" id="ARBA00022741"/>
    </source>
</evidence>
<dbReference type="InterPro" id="IPR036388">
    <property type="entry name" value="WH-like_DNA-bd_sf"/>
</dbReference>
<keyword evidence="2" id="KW-0067">ATP-binding</keyword>
<dbReference type="PANTHER" id="PTHR16305:SF35">
    <property type="entry name" value="TRANSCRIPTIONAL ACTIVATOR DOMAIN"/>
    <property type="match status" value="1"/>
</dbReference>
<dbReference type="InterPro" id="IPR041664">
    <property type="entry name" value="AAA_16"/>
</dbReference>
<organism evidence="4 5">
    <name type="scientific">Polymorphospora lycopeni</name>
    <dbReference type="NCBI Taxonomy" id="3140240"/>
    <lineage>
        <taxon>Bacteria</taxon>
        <taxon>Bacillati</taxon>
        <taxon>Actinomycetota</taxon>
        <taxon>Actinomycetes</taxon>
        <taxon>Micromonosporales</taxon>
        <taxon>Micromonosporaceae</taxon>
        <taxon>Polymorphospora</taxon>
    </lineage>
</organism>
<dbReference type="RefSeq" id="WP_375733601.1">
    <property type="nucleotide sequence ID" value="NZ_JBCGDC010000014.1"/>
</dbReference>
<proteinExistence type="predicted"/>
<gene>
    <name evidence="4" type="ORF">AAFH96_07275</name>
</gene>
<dbReference type="PRINTS" id="PR00038">
    <property type="entry name" value="HTHLUXR"/>
</dbReference>
<dbReference type="InterPro" id="IPR027417">
    <property type="entry name" value="P-loop_NTPase"/>
</dbReference>
<dbReference type="Gene3D" id="3.40.50.300">
    <property type="entry name" value="P-loop containing nucleotide triphosphate hydrolases"/>
    <property type="match status" value="1"/>
</dbReference>
<accession>A0ABV5CPH1</accession>
<evidence type="ECO:0000256" key="2">
    <source>
        <dbReference type="ARBA" id="ARBA00022840"/>
    </source>
</evidence>
<dbReference type="SUPFAM" id="SSF46894">
    <property type="entry name" value="C-terminal effector domain of the bipartite response regulators"/>
    <property type="match status" value="1"/>
</dbReference>
<dbReference type="InterPro" id="IPR000792">
    <property type="entry name" value="Tscrpt_reg_LuxR_C"/>
</dbReference>
<protein>
    <submittedName>
        <fullName evidence="4">AAA family ATPase</fullName>
    </submittedName>
</protein>
<dbReference type="PROSITE" id="PS00622">
    <property type="entry name" value="HTH_LUXR_1"/>
    <property type="match status" value="1"/>
</dbReference>
<dbReference type="InterPro" id="IPR003593">
    <property type="entry name" value="AAA+_ATPase"/>
</dbReference>
<dbReference type="CDD" id="cd06170">
    <property type="entry name" value="LuxR_C_like"/>
    <property type="match status" value="1"/>
</dbReference>
<dbReference type="SMART" id="SM00421">
    <property type="entry name" value="HTH_LUXR"/>
    <property type="match status" value="1"/>
</dbReference>
<dbReference type="Pfam" id="PF00196">
    <property type="entry name" value="GerE"/>
    <property type="match status" value="1"/>
</dbReference>
<dbReference type="Gene3D" id="1.25.40.10">
    <property type="entry name" value="Tetratricopeptide repeat domain"/>
    <property type="match status" value="1"/>
</dbReference>
<evidence type="ECO:0000313" key="5">
    <source>
        <dbReference type="Proteomes" id="UP001582793"/>
    </source>
</evidence>
<sequence>MSGFAGVRSAVCGHRGTDGDGGWHGCRCRRPRVCHCAIGGRRLVERDMESALLDGALTECASGNGGAVTITGPVGSGKTALLRLVAQRAVDAGFTFLIGKGSRAERDLPMGLMGQVFAGAGLPEDATTEIARLLDSQATTPGTGDGPVAEHPDVRAWRGLTRVLLELADRTPLLIGIDDAHLADTESMQYLLYLLRRIDRARMLIVINESGGLRRSWPMLAAELQSQANSRQLRLNLLSPAGVATALARHPDLGAVSPPAWHRVSGGNPLLLNALIEDHRVGRPGTPEPAAGEAYAQAVLTCLYRGDESMLPVARGLAVLDGPATPRLLDELVRDICAAPTGGLTAITEVGILADGRFRHPRAAAAVLDAMSPDDRADLHERVAKLLYRNGAPALTVARHKLAARRAGAPWSVPLLHEAAEQALAADDTTVALDCLRLAERGRDGITECVRTQAALLRTSWRLDPATAERYTPSLLKAGLAGELPVMAAAMLVNHLMWFGRPAQAAAVLAAAVDAVDPDDPEAAITLYPVESRFAYVYPELAGQLPCDRMIRPPAVALATSTGKLRIQTAGIIDALRHGRITEDAVDDAQAILQQYRIDDHTYDGVLAALEILVAAEHLETAAFWCDSLLTQADERHIPTWSALLSSIRAVISFRQGDMLEAERHASTAMCRVQPGGLGIFIGIPLSVLLLSATRRGQFEKALRLFAVPVPDVMFRTPFGLQYLRARGRFHLARGSYKAAMEDFGTCGELVAKWGGDLPAILPWRTDLAQARLALGLPGEDLVTDQLARLGPANRRTRGITLRVLAAATDPAQRVPILREAVDELQAGGDQTELIEALTELGAAQRALGEHTKARTTHRRAQQVATKHDLSDLVPARPVSHLRAEPAGDSMIEELSDAERRVAALAARGHTNQQIARKLFITVSTVEQHLTRVYRKLRINRRSDLPFSLAGDLRNTA</sequence>
<reference evidence="4 5" key="1">
    <citation type="submission" date="2024-04" db="EMBL/GenBank/DDBJ databases">
        <title>Polymorphospora sp. isolated from Baiyangdian Lake in Xiong'an New Area.</title>
        <authorList>
            <person name="Zhang X."/>
            <person name="Liu J."/>
        </authorList>
    </citation>
    <scope>NUCLEOTIDE SEQUENCE [LARGE SCALE GENOMIC DNA]</scope>
    <source>
        <strain evidence="4 5">2-325</strain>
    </source>
</reference>
<dbReference type="SMART" id="SM00382">
    <property type="entry name" value="AAA"/>
    <property type="match status" value="1"/>
</dbReference>
<keyword evidence="5" id="KW-1185">Reference proteome</keyword>
<evidence type="ECO:0000259" key="3">
    <source>
        <dbReference type="PROSITE" id="PS50043"/>
    </source>
</evidence>
<dbReference type="Gene3D" id="1.10.10.10">
    <property type="entry name" value="Winged helix-like DNA-binding domain superfamily/Winged helix DNA-binding domain"/>
    <property type="match status" value="1"/>
</dbReference>
<keyword evidence="1" id="KW-0547">Nucleotide-binding</keyword>
<dbReference type="InterPro" id="IPR011990">
    <property type="entry name" value="TPR-like_helical_dom_sf"/>
</dbReference>
<dbReference type="PROSITE" id="PS50043">
    <property type="entry name" value="HTH_LUXR_2"/>
    <property type="match status" value="1"/>
</dbReference>
<dbReference type="Pfam" id="PF13191">
    <property type="entry name" value="AAA_16"/>
    <property type="match status" value="1"/>
</dbReference>
<comment type="caution">
    <text evidence="4">The sequence shown here is derived from an EMBL/GenBank/DDBJ whole genome shotgun (WGS) entry which is preliminary data.</text>
</comment>
<dbReference type="Proteomes" id="UP001582793">
    <property type="component" value="Unassembled WGS sequence"/>
</dbReference>